<feature type="transmembrane region" description="Helical" evidence="7">
    <location>
        <begin position="126"/>
        <end position="144"/>
    </location>
</feature>
<evidence type="ECO:0000313" key="8">
    <source>
        <dbReference type="EMBL" id="VVE64553.1"/>
    </source>
</evidence>
<comment type="caution">
    <text evidence="8">The sequence shown here is derived from an EMBL/GenBank/DDBJ whole genome shotgun (WGS) entry which is preliminary data.</text>
</comment>
<evidence type="ECO:0000256" key="2">
    <source>
        <dbReference type="ARBA" id="ARBA00022448"/>
    </source>
</evidence>
<dbReference type="Proteomes" id="UP000361468">
    <property type="component" value="Unassembled WGS sequence"/>
</dbReference>
<evidence type="ECO:0000256" key="5">
    <source>
        <dbReference type="ARBA" id="ARBA00022989"/>
    </source>
</evidence>
<evidence type="ECO:0000256" key="6">
    <source>
        <dbReference type="ARBA" id="ARBA00023136"/>
    </source>
</evidence>
<keyword evidence="4 7" id="KW-0812">Transmembrane</keyword>
<reference evidence="8 9" key="1">
    <citation type="submission" date="2019-08" db="EMBL/GenBank/DDBJ databases">
        <authorList>
            <person name="Peeters C."/>
        </authorList>
    </citation>
    <scope>NUCLEOTIDE SEQUENCE [LARGE SCALE GENOMIC DNA]</scope>
    <source>
        <strain evidence="8 9">LMG 31119</strain>
    </source>
</reference>
<dbReference type="PANTHER" id="PTHR23513">
    <property type="entry name" value="INTEGRAL MEMBRANE EFFLUX PROTEIN-RELATED"/>
    <property type="match status" value="1"/>
</dbReference>
<evidence type="ECO:0000313" key="9">
    <source>
        <dbReference type="Proteomes" id="UP000361468"/>
    </source>
</evidence>
<gene>
    <name evidence="8" type="ORF">PPN31119_01611</name>
</gene>
<dbReference type="InterPro" id="IPR036259">
    <property type="entry name" value="MFS_trans_sf"/>
</dbReference>
<feature type="transmembrane region" description="Helical" evidence="7">
    <location>
        <begin position="94"/>
        <end position="114"/>
    </location>
</feature>
<protein>
    <submittedName>
        <fullName evidence="8">MFS transporter</fullName>
    </submittedName>
</protein>
<dbReference type="PANTHER" id="PTHR23513:SF6">
    <property type="entry name" value="MAJOR FACILITATOR SUPERFAMILY ASSOCIATED DOMAIN-CONTAINING PROTEIN"/>
    <property type="match status" value="1"/>
</dbReference>
<organism evidence="8 9">
    <name type="scientific">Pandoraea pnomenusa</name>
    <dbReference type="NCBI Taxonomy" id="93220"/>
    <lineage>
        <taxon>Bacteria</taxon>
        <taxon>Pseudomonadati</taxon>
        <taxon>Pseudomonadota</taxon>
        <taxon>Betaproteobacteria</taxon>
        <taxon>Burkholderiales</taxon>
        <taxon>Burkholderiaceae</taxon>
        <taxon>Pandoraea</taxon>
    </lineage>
</organism>
<feature type="transmembrane region" description="Helical" evidence="7">
    <location>
        <begin position="356"/>
        <end position="378"/>
    </location>
</feature>
<dbReference type="CDD" id="cd06173">
    <property type="entry name" value="MFS_MefA_like"/>
    <property type="match status" value="1"/>
</dbReference>
<dbReference type="EMBL" id="CABPSO010000003">
    <property type="protein sequence ID" value="VVE64553.1"/>
    <property type="molecule type" value="Genomic_DNA"/>
</dbReference>
<proteinExistence type="predicted"/>
<feature type="transmembrane region" description="Helical" evidence="7">
    <location>
        <begin position="188"/>
        <end position="207"/>
    </location>
</feature>
<feature type="transmembrane region" description="Helical" evidence="7">
    <location>
        <begin position="150"/>
        <end position="176"/>
    </location>
</feature>
<dbReference type="InterPro" id="IPR010290">
    <property type="entry name" value="TM_effector"/>
</dbReference>
<evidence type="ECO:0000256" key="7">
    <source>
        <dbReference type="SAM" id="Phobius"/>
    </source>
</evidence>
<dbReference type="SUPFAM" id="SSF103473">
    <property type="entry name" value="MFS general substrate transporter"/>
    <property type="match status" value="1"/>
</dbReference>
<dbReference type="Gene3D" id="1.20.1250.20">
    <property type="entry name" value="MFS general substrate transporter like domains"/>
    <property type="match status" value="1"/>
</dbReference>
<feature type="transmembrane region" description="Helical" evidence="7">
    <location>
        <begin position="213"/>
        <end position="230"/>
    </location>
</feature>
<evidence type="ECO:0000256" key="1">
    <source>
        <dbReference type="ARBA" id="ARBA00004651"/>
    </source>
</evidence>
<keyword evidence="2" id="KW-0813">Transport</keyword>
<feature type="transmembrane region" description="Helical" evidence="7">
    <location>
        <begin position="265"/>
        <end position="286"/>
    </location>
</feature>
<sequence length="460" mass="47885">MTDAPPPLPRRPLPADLPPDVRVDAHIDAHINAHVDSESDAHAAPCTGESMHVLVTSLSRANLAAQFSEQMTLAVIPIVAVIALRASAEQTATLQAATTLPFLLLSLPAGVLADRYRRKPLMISTELLRAAALLVLFLLFRMHWLTLASLGALGFAIATGTVVFGAAAPSLVAALVGPAHLLTANRRLETARSVAFTAGPAIGGVLAGVASGLFAFATALALSLASAFWLSRLPAETPRTGARRHFVHELGEGVRFIVRNRYLRPIVATAFVFNTAWYLLLSVFAFHAIDALGFSPQAVGAALGTYGFGMVCGAMGYARVANRLRFGRQILLGPICAALAALLMCATTVVPRGPGAYGVVFAAFFLFGFGPIVWTISTTSLRQIVTPGGLVARVSAVTMTATFGARPLGAFLGAAIASGHGAKACLFAMAVGFGMQLAIIARSPAARLASLEAADSGQSR</sequence>
<keyword evidence="9" id="KW-1185">Reference proteome</keyword>
<keyword evidence="6 7" id="KW-0472">Membrane</keyword>
<keyword evidence="3" id="KW-1003">Cell membrane</keyword>
<dbReference type="RefSeq" id="WP_224785272.1">
    <property type="nucleotide sequence ID" value="NZ_CABPSO010000003.1"/>
</dbReference>
<accession>A0ABY6WHK9</accession>
<evidence type="ECO:0000256" key="3">
    <source>
        <dbReference type="ARBA" id="ARBA00022475"/>
    </source>
</evidence>
<dbReference type="Pfam" id="PF05977">
    <property type="entry name" value="MFS_3"/>
    <property type="match status" value="1"/>
</dbReference>
<comment type="subcellular location">
    <subcellularLocation>
        <location evidence="1">Cell membrane</location>
        <topology evidence="1">Multi-pass membrane protein</topology>
    </subcellularLocation>
</comment>
<keyword evidence="5 7" id="KW-1133">Transmembrane helix</keyword>
<evidence type="ECO:0000256" key="4">
    <source>
        <dbReference type="ARBA" id="ARBA00022692"/>
    </source>
</evidence>
<feature type="transmembrane region" description="Helical" evidence="7">
    <location>
        <begin position="330"/>
        <end position="350"/>
    </location>
</feature>
<feature type="transmembrane region" description="Helical" evidence="7">
    <location>
        <begin position="298"/>
        <end position="318"/>
    </location>
</feature>
<name>A0ABY6WHK9_9BURK</name>